<dbReference type="RefSeq" id="WP_090826362.1">
    <property type="nucleotide sequence ID" value="NZ_FOBH01000001.1"/>
</dbReference>
<name>A0A1H7GN55_9PROT</name>
<gene>
    <name evidence="1" type="ORF">SAMN05216387_101331</name>
</gene>
<sequence length="317" mass="35823">MVDQGCISVSEEAGTVKMLTIEPGADLSAPEVRRTAIETLEGGGLIYLPKSGFELSERERELISDTAKILTREPDVQDGRPTIIFDPAHGRIKKYHYAQVRGKLMRAQVRDTARPDIEAIMVRYGKWSEDVINQLFPIYQEALDRKRVTYRPFARNSTQSLHIDSSYGYPTQGRGMLRIFTNINPVNRLRIWQLGEPFEPFVSRFLPSVRLSKPSWISAILARLGIVDGAKTKYDQYVAAVRALGIRDKEYQRTAPRKIMEFPVGASWIAITDLVLHGAISGQHSLDRTFYLPVEAMSDPSRSSLRILERMTGEALV</sequence>
<accession>A0A1H7GN55</accession>
<keyword evidence="2" id="KW-1185">Reference proteome</keyword>
<dbReference type="AlphaFoldDB" id="A0A1H7GN55"/>
<evidence type="ECO:0000313" key="2">
    <source>
        <dbReference type="Proteomes" id="UP000198620"/>
    </source>
</evidence>
<organism evidence="1 2">
    <name type="scientific">Nitrosovibrio tenuis</name>
    <dbReference type="NCBI Taxonomy" id="1233"/>
    <lineage>
        <taxon>Bacteria</taxon>
        <taxon>Pseudomonadati</taxon>
        <taxon>Pseudomonadota</taxon>
        <taxon>Betaproteobacteria</taxon>
        <taxon>Nitrosomonadales</taxon>
        <taxon>Nitrosomonadaceae</taxon>
        <taxon>Nitrosovibrio</taxon>
    </lineage>
</organism>
<dbReference type="InterPro" id="IPR021266">
    <property type="entry name" value="Kdo_hydroxlase"/>
</dbReference>
<proteinExistence type="predicted"/>
<evidence type="ECO:0000313" key="1">
    <source>
        <dbReference type="EMBL" id="SEK39576.1"/>
    </source>
</evidence>
<dbReference type="OrthoDB" id="21302at2"/>
<dbReference type="Proteomes" id="UP000198620">
    <property type="component" value="Unassembled WGS sequence"/>
</dbReference>
<dbReference type="STRING" id="1233.SAMN05216387_101331"/>
<reference evidence="1 2" key="1">
    <citation type="submission" date="2016-10" db="EMBL/GenBank/DDBJ databases">
        <authorList>
            <person name="de Groot N.N."/>
        </authorList>
    </citation>
    <scope>NUCLEOTIDE SEQUENCE [LARGE SCALE GENOMIC DNA]</scope>
    <source>
        <strain evidence="1 2">Nv1</strain>
    </source>
</reference>
<protein>
    <submittedName>
        <fullName evidence="1">3-deoxy-D-manno-oct-2-ulosonic acid (Kdo) hydroxylase</fullName>
    </submittedName>
</protein>
<dbReference type="Pfam" id="PF11004">
    <property type="entry name" value="Kdo_hydroxy"/>
    <property type="match status" value="1"/>
</dbReference>
<dbReference type="EMBL" id="FOBH01000001">
    <property type="protein sequence ID" value="SEK39576.1"/>
    <property type="molecule type" value="Genomic_DNA"/>
</dbReference>